<evidence type="ECO:0000259" key="15">
    <source>
        <dbReference type="Pfam" id="PF08646"/>
    </source>
</evidence>
<keyword evidence="4 12" id="KW-0479">Metal-binding</keyword>
<comment type="pathway">
    <text evidence="10">Phospholipid metabolism; phosphatidylethanolamine biosynthesis; phosphatidylethanolamine from ethanolamine: step 1/3.</text>
</comment>
<dbReference type="PANTHER" id="PTHR22603:SF66">
    <property type="entry name" value="ETHANOLAMINE KINASE"/>
    <property type="match status" value="1"/>
</dbReference>
<feature type="domain" description="Replication factor A C-terminal" evidence="15">
    <location>
        <begin position="459"/>
        <end position="603"/>
    </location>
</feature>
<evidence type="ECO:0000256" key="2">
    <source>
        <dbReference type="ARBA" id="ARBA00005690"/>
    </source>
</evidence>
<dbReference type="CDD" id="cd04475">
    <property type="entry name" value="RPA1_DBD_B"/>
    <property type="match status" value="1"/>
</dbReference>
<accession>A0A3M7KQX7</accession>
<evidence type="ECO:0000256" key="10">
    <source>
        <dbReference type="ARBA" id="ARBA00037883"/>
    </source>
</evidence>
<dbReference type="CDD" id="cd04476">
    <property type="entry name" value="RPA1_DBD_C"/>
    <property type="match status" value="1"/>
</dbReference>
<evidence type="ECO:0000256" key="13">
    <source>
        <dbReference type="SAM" id="MobiDB-lite"/>
    </source>
</evidence>
<feature type="region of interest" description="Disordered" evidence="13">
    <location>
        <begin position="96"/>
        <end position="147"/>
    </location>
</feature>
<dbReference type="GO" id="GO:0006646">
    <property type="term" value="P:phosphatidylethanolamine biosynthetic process"/>
    <property type="evidence" value="ECO:0007669"/>
    <property type="project" value="TreeGrafter"/>
</dbReference>
<keyword evidence="5 12" id="KW-0863">Zinc-finger</keyword>
<dbReference type="InterPro" id="IPR013955">
    <property type="entry name" value="Rep_factor-A_C"/>
</dbReference>
<dbReference type="Pfam" id="PF02721">
    <property type="entry name" value="DUF223"/>
    <property type="match status" value="1"/>
</dbReference>
<keyword evidence="3 12" id="KW-0235">DNA replication</keyword>
<dbReference type="SUPFAM" id="SSF50249">
    <property type="entry name" value="Nucleic acid-binding proteins"/>
    <property type="match status" value="3"/>
</dbReference>
<dbReference type="CDD" id="cd04474">
    <property type="entry name" value="RPA1_DBD_A"/>
    <property type="match status" value="1"/>
</dbReference>
<organism evidence="17 18">
    <name type="scientific">Auxenochlorella protothecoides</name>
    <name type="common">Green microalga</name>
    <name type="synonym">Chlorella protothecoides</name>
    <dbReference type="NCBI Taxonomy" id="3075"/>
    <lineage>
        <taxon>Eukaryota</taxon>
        <taxon>Viridiplantae</taxon>
        <taxon>Chlorophyta</taxon>
        <taxon>core chlorophytes</taxon>
        <taxon>Trebouxiophyceae</taxon>
        <taxon>Chlorellales</taxon>
        <taxon>Chlorellaceae</taxon>
        <taxon>Auxenochlorella</taxon>
    </lineage>
</organism>
<evidence type="ECO:0000259" key="16">
    <source>
        <dbReference type="Pfam" id="PF16900"/>
    </source>
</evidence>
<dbReference type="GO" id="GO:0003677">
    <property type="term" value="F:DNA binding"/>
    <property type="evidence" value="ECO:0007669"/>
    <property type="project" value="UniProtKB-KW"/>
</dbReference>
<comment type="function">
    <text evidence="12">Component of the replication protein A complex (RPA) required for DNA recombination, repair and replication. The activity of RPA is mediated by single-stranded DNA binding and protein interactions. Probably involved in repair of double-strand DNA breaks (DSBs) induced by genotoxic stresses.</text>
</comment>
<dbReference type="SUPFAM" id="SSF56112">
    <property type="entry name" value="Protein kinase-like (PK-like)"/>
    <property type="match status" value="1"/>
</dbReference>
<evidence type="ECO:0000256" key="12">
    <source>
        <dbReference type="RuleBase" id="RU364130"/>
    </source>
</evidence>
<feature type="domain" description="Replication protein A 70 kDa DNA-binding subunit B/D first OB fold" evidence="14">
    <location>
        <begin position="163"/>
        <end position="272"/>
    </location>
</feature>
<name>A0A3M7KQX7_AUXPR</name>
<comment type="similarity">
    <text evidence="11">Belongs to the choline/ethanolamine kinase family.</text>
</comment>
<dbReference type="Pfam" id="PF16900">
    <property type="entry name" value="REPA_OB_2"/>
    <property type="match status" value="1"/>
</dbReference>
<dbReference type="InterPro" id="IPR047192">
    <property type="entry name" value="Euk_RPA1_DBD_C"/>
</dbReference>
<protein>
    <recommendedName>
        <fullName evidence="12">Replication protein A subunit</fullName>
    </recommendedName>
</protein>
<comment type="subcellular location">
    <subcellularLocation>
        <location evidence="1 12">Nucleus</location>
    </subcellularLocation>
</comment>
<dbReference type="CDD" id="cd05157">
    <property type="entry name" value="ETNK_euk"/>
    <property type="match status" value="1"/>
</dbReference>
<dbReference type="InterPro" id="IPR011009">
    <property type="entry name" value="Kinase-like_dom_sf"/>
</dbReference>
<evidence type="ECO:0000256" key="9">
    <source>
        <dbReference type="ARBA" id="ARBA00023242"/>
    </source>
</evidence>
<keyword evidence="6 12" id="KW-0862">Zinc</keyword>
<evidence type="ECO:0000256" key="7">
    <source>
        <dbReference type="ARBA" id="ARBA00023125"/>
    </source>
</evidence>
<evidence type="ECO:0000313" key="18">
    <source>
        <dbReference type="Proteomes" id="UP000279271"/>
    </source>
</evidence>
<evidence type="ECO:0000256" key="11">
    <source>
        <dbReference type="ARBA" id="ARBA00038211"/>
    </source>
</evidence>
<evidence type="ECO:0000256" key="5">
    <source>
        <dbReference type="ARBA" id="ARBA00022771"/>
    </source>
</evidence>
<comment type="similarity">
    <text evidence="2 12">Belongs to the replication factor A protein 1 family.</text>
</comment>
<keyword evidence="7 12" id="KW-0238">DNA-binding</keyword>
<evidence type="ECO:0000313" key="17">
    <source>
        <dbReference type="EMBL" id="RMZ52933.1"/>
    </source>
</evidence>
<sequence>MSILTPGSVANLKASDAFSEAVTLKVQQLQEGVNGKYKCQFSDGKENISGILTSQVGKRHGAQLKEDDVVCITEANISSIEDSKVLIVAGMDLVGDREPSSPAPAAPKAEAIKPEAATPAPLSRPAASPYGAPASATPINHPTPPSAGWALRNGGATPRTIQPIGALNPYNNNWAIKAKVVSKGQKRRQVDRRFTKNGAATSVFSAELVDDRGTSIEATFWREAADRCYAALEEGRVYTLARGAVKPANKKFSSVRNDYTLHFDAGAEVEPCEDDIDVSQMQAKLDPVPIEQLAAFADKKMTVDLLAVVSSVGPLGSVKRKVDAAELARRDVTLVDQGKKTVTLTLWGPTAEGLGAELESRAAQHPVLSVSACRVSAFNGVSVSTLHRSVLSVDPAGPEADALRAWWAGEGSAAPTTHVGEGLSGAAGRSGAQAASNARLSLADIREQGPTSAGVKPVFSSATATVASINPDQSLYYAANPENNRKVVEQGPGQWYCEYSGTTLPSMVRRYILQAKVVDESGECFVQVFNDQAQELLGMSADDLAALKDAEPSRFLATLKAASWKDWALRVKASAQEYNGEQRQRFALAEIKPLDFAAESRRMLTRLSVCVENTKSCLACNSPSHSRGSAGNMAITPHVDYALDSQLPQEGLMRGVREICRRLLPEWAFLSDADVEVTTVTGGISNALYKAAPTGSLEPVLCRLYGLNTDRFINRDHEVATMQLVSQHGFGTEVLGTFTSGRLEAFLPQKCLSPAQLKDSRIAAAIAVALQRFHSIPAPGPRTTNTPFKRIHEWLDITEGFTFKDAQVQVVVGAPALNSAKQAEFEAFDLADLRRRVQQVERACAAVGSPTVLAHNDLLAGNVMVSDAFLAAGTVAGESTAASPVSTTSARNDMTFIDFEYVDWAPRGYDWGNHFNEYAGFDGDYTQYPSDEEAGAFLRAYLAAEAGVAPAEISADAVADAVAEANLYALASHQYWGAWCFLQAQWSLLDFDYLEYARVRWAECAARSEAFLAAAAQRFPVQEGA</sequence>
<dbReference type="InterPro" id="IPR003871">
    <property type="entry name" value="RFA1B/D_OB_1st"/>
</dbReference>
<dbReference type="FunFam" id="2.40.50.140:FF:000064">
    <property type="entry name" value="Replication protein A subunit"/>
    <property type="match status" value="1"/>
</dbReference>
<dbReference type="GO" id="GO:0004305">
    <property type="term" value="F:ethanolamine kinase activity"/>
    <property type="evidence" value="ECO:0007669"/>
    <property type="project" value="TreeGrafter"/>
</dbReference>
<dbReference type="Gene3D" id="3.30.200.20">
    <property type="entry name" value="Phosphorylase Kinase, domain 1"/>
    <property type="match status" value="1"/>
</dbReference>
<dbReference type="InterPro" id="IPR012340">
    <property type="entry name" value="NA-bd_OB-fold"/>
</dbReference>
<dbReference type="GO" id="GO:0005737">
    <property type="term" value="C:cytoplasm"/>
    <property type="evidence" value="ECO:0007669"/>
    <property type="project" value="TreeGrafter"/>
</dbReference>
<comment type="subunit">
    <text evidence="12">Heterotrimer of RPA1, RPA2 and RPA3 (canonical replication protein A complex).</text>
</comment>
<comment type="caution">
    <text evidence="17">The sequence shown here is derived from an EMBL/GenBank/DDBJ whole genome shotgun (WGS) entry which is preliminary data.</text>
</comment>
<reference evidence="18" key="1">
    <citation type="journal article" date="2018" name="Algal Res.">
        <title>Characterization of plant carbon substrate utilization by Auxenochlorella protothecoides.</title>
        <authorList>
            <person name="Vogler B.W."/>
            <person name="Starkenburg S.R."/>
            <person name="Sudasinghe N."/>
            <person name="Schambach J.Y."/>
            <person name="Rollin J.A."/>
            <person name="Pattathil S."/>
            <person name="Barry A.N."/>
        </authorList>
    </citation>
    <scope>NUCLEOTIDE SEQUENCE [LARGE SCALE GENOMIC DNA]</scope>
    <source>
        <strain evidence="18">UTEX 25</strain>
    </source>
</reference>
<dbReference type="GO" id="GO:0006310">
    <property type="term" value="P:DNA recombination"/>
    <property type="evidence" value="ECO:0007669"/>
    <property type="project" value="UniProtKB-KW"/>
</dbReference>
<dbReference type="Pfam" id="PF08646">
    <property type="entry name" value="Rep_fac-A_C"/>
    <property type="match status" value="1"/>
</dbReference>
<dbReference type="Gene3D" id="2.40.50.140">
    <property type="entry name" value="Nucleic acid-binding proteins"/>
    <property type="match status" value="4"/>
</dbReference>
<dbReference type="AlphaFoldDB" id="A0A3M7KQX7"/>
<dbReference type="Proteomes" id="UP000279271">
    <property type="component" value="Unassembled WGS sequence"/>
</dbReference>
<gene>
    <name evidence="17" type="ORF">APUTEX25_001052</name>
</gene>
<dbReference type="FunFam" id="2.40.50.140:FF:000041">
    <property type="entry name" value="Replication protein A subunit"/>
    <property type="match status" value="1"/>
</dbReference>
<dbReference type="InterPro" id="IPR031657">
    <property type="entry name" value="REPA_OB_2"/>
</dbReference>
<dbReference type="EMBL" id="QOKY01000202">
    <property type="protein sequence ID" value="RMZ52933.1"/>
    <property type="molecule type" value="Genomic_DNA"/>
</dbReference>
<keyword evidence="9 12" id="KW-0539">Nucleus</keyword>
<dbReference type="GO" id="GO:0008270">
    <property type="term" value="F:zinc ion binding"/>
    <property type="evidence" value="ECO:0007669"/>
    <property type="project" value="UniProtKB-KW"/>
</dbReference>
<feature type="domain" description="Replication protein A OB" evidence="16">
    <location>
        <begin position="297"/>
        <end position="393"/>
    </location>
</feature>
<dbReference type="GO" id="GO:0006260">
    <property type="term" value="P:DNA replication"/>
    <property type="evidence" value="ECO:0007669"/>
    <property type="project" value="UniProtKB-KW"/>
</dbReference>
<dbReference type="PANTHER" id="PTHR22603">
    <property type="entry name" value="CHOLINE/ETHANOALAMINE KINASE"/>
    <property type="match status" value="1"/>
</dbReference>
<dbReference type="FunFam" id="2.40.50.140:FF:000090">
    <property type="entry name" value="Replication protein A subunit"/>
    <property type="match status" value="1"/>
</dbReference>
<dbReference type="Pfam" id="PF01633">
    <property type="entry name" value="Choline_kinase"/>
    <property type="match status" value="1"/>
</dbReference>
<dbReference type="GO" id="GO:0005634">
    <property type="term" value="C:nucleus"/>
    <property type="evidence" value="ECO:0007669"/>
    <property type="project" value="UniProtKB-SubCell"/>
</dbReference>
<feature type="compositionally biased region" description="Low complexity" evidence="13">
    <location>
        <begin position="106"/>
        <end position="136"/>
    </location>
</feature>
<dbReference type="Gene3D" id="3.90.1200.10">
    <property type="match status" value="1"/>
</dbReference>
<evidence type="ECO:0000256" key="1">
    <source>
        <dbReference type="ARBA" id="ARBA00004123"/>
    </source>
</evidence>
<proteinExistence type="inferred from homology"/>
<evidence type="ECO:0000256" key="3">
    <source>
        <dbReference type="ARBA" id="ARBA00022705"/>
    </source>
</evidence>
<evidence type="ECO:0000259" key="14">
    <source>
        <dbReference type="Pfam" id="PF02721"/>
    </source>
</evidence>
<evidence type="ECO:0000256" key="6">
    <source>
        <dbReference type="ARBA" id="ARBA00022833"/>
    </source>
</evidence>
<keyword evidence="8" id="KW-0233">DNA recombination</keyword>
<evidence type="ECO:0000256" key="4">
    <source>
        <dbReference type="ARBA" id="ARBA00022723"/>
    </source>
</evidence>
<evidence type="ECO:0000256" key="8">
    <source>
        <dbReference type="ARBA" id="ARBA00023172"/>
    </source>
</evidence>
<dbReference type="NCBIfam" id="TIGR00617">
    <property type="entry name" value="rpa1"/>
    <property type="match status" value="1"/>
</dbReference>
<dbReference type="InterPro" id="IPR004591">
    <property type="entry name" value="Rfa1"/>
</dbReference>
<dbReference type="GO" id="GO:0006281">
    <property type="term" value="P:DNA repair"/>
    <property type="evidence" value="ECO:0007669"/>
    <property type="project" value="InterPro"/>
</dbReference>